<proteinExistence type="predicted"/>
<reference evidence="2" key="1">
    <citation type="journal article" date="2019" name="Int. J. Syst. Evol. Microbiol.">
        <title>The Global Catalogue of Microorganisms (GCM) 10K type strain sequencing project: providing services to taxonomists for standard genome sequencing and annotation.</title>
        <authorList>
            <consortium name="The Broad Institute Genomics Platform"/>
            <consortium name="The Broad Institute Genome Sequencing Center for Infectious Disease"/>
            <person name="Wu L."/>
            <person name="Ma J."/>
        </authorList>
    </citation>
    <scope>NUCLEOTIDE SEQUENCE [LARGE SCALE GENOMIC DNA]</scope>
    <source>
        <strain evidence="2">JCM 17525</strain>
    </source>
</reference>
<keyword evidence="2" id="KW-1185">Reference proteome</keyword>
<sequence>MLCFSYATSCSEDNDDNSPVQQAFLNESNYSYEGDMQRQYLNVQIADVQIEIDSLQAIIDNGQGSAETEADLEEALLTKSLLTEQLQRIRPRPIGGVPLPPPPPPCPTTGTCMPISLDYIVCDIDVATLNVYIYNNQEILVGSTENSELQPVPGFEAETQFQNIDLDPDYTGDVFIVVNKTDTEGIETSYQINGYIRP</sequence>
<evidence type="ECO:0000313" key="2">
    <source>
        <dbReference type="Proteomes" id="UP001501456"/>
    </source>
</evidence>
<name>A0ABP7GQB3_9FLAO</name>
<organism evidence="1 2">
    <name type="scientific">Corallibacter vietnamensis</name>
    <dbReference type="NCBI Taxonomy" id="904130"/>
    <lineage>
        <taxon>Bacteria</taxon>
        <taxon>Pseudomonadati</taxon>
        <taxon>Bacteroidota</taxon>
        <taxon>Flavobacteriia</taxon>
        <taxon>Flavobacteriales</taxon>
        <taxon>Flavobacteriaceae</taxon>
        <taxon>Corallibacter</taxon>
    </lineage>
</organism>
<comment type="caution">
    <text evidence="1">The sequence shown here is derived from an EMBL/GenBank/DDBJ whole genome shotgun (WGS) entry which is preliminary data.</text>
</comment>
<accession>A0ABP7GQB3</accession>
<dbReference type="Proteomes" id="UP001501456">
    <property type="component" value="Unassembled WGS sequence"/>
</dbReference>
<protein>
    <submittedName>
        <fullName evidence="1">Uncharacterized protein</fullName>
    </submittedName>
</protein>
<gene>
    <name evidence="1" type="ORF">GCM10022271_00040</name>
</gene>
<evidence type="ECO:0000313" key="1">
    <source>
        <dbReference type="EMBL" id="GAA3771909.1"/>
    </source>
</evidence>
<dbReference type="EMBL" id="BAABBI010000001">
    <property type="protein sequence ID" value="GAA3771909.1"/>
    <property type="molecule type" value="Genomic_DNA"/>
</dbReference>